<accession>A0A5B8U7V0</accession>
<evidence type="ECO:0008006" key="5">
    <source>
        <dbReference type="Google" id="ProtNLM"/>
    </source>
</evidence>
<evidence type="ECO:0000313" key="3">
    <source>
        <dbReference type="EMBL" id="QEC49186.1"/>
    </source>
</evidence>
<dbReference type="KEGG" id="bsol:FSW04_17455"/>
<reference evidence="3 4" key="1">
    <citation type="journal article" date="2018" name="J. Microbiol.">
        <title>Baekduia soli gen. nov., sp. nov., a novel bacterium isolated from the soil of Baekdu Mountain and proposal of a novel family name, Baekduiaceae fam. nov.</title>
        <authorList>
            <person name="An D.S."/>
            <person name="Siddiqi M.Z."/>
            <person name="Kim K.H."/>
            <person name="Yu H.S."/>
            <person name="Im W.T."/>
        </authorList>
    </citation>
    <scope>NUCLEOTIDE SEQUENCE [LARGE SCALE GENOMIC DNA]</scope>
    <source>
        <strain evidence="3 4">BR7-21</strain>
    </source>
</reference>
<keyword evidence="2" id="KW-0812">Transmembrane</keyword>
<feature type="transmembrane region" description="Helical" evidence="2">
    <location>
        <begin position="314"/>
        <end position="338"/>
    </location>
</feature>
<evidence type="ECO:0000256" key="2">
    <source>
        <dbReference type="SAM" id="Phobius"/>
    </source>
</evidence>
<dbReference type="RefSeq" id="WP_146921549.1">
    <property type="nucleotide sequence ID" value="NZ_CP042430.1"/>
</dbReference>
<dbReference type="Proteomes" id="UP000321805">
    <property type="component" value="Chromosome"/>
</dbReference>
<organism evidence="3 4">
    <name type="scientific">Baekduia soli</name>
    <dbReference type="NCBI Taxonomy" id="496014"/>
    <lineage>
        <taxon>Bacteria</taxon>
        <taxon>Bacillati</taxon>
        <taxon>Actinomycetota</taxon>
        <taxon>Thermoleophilia</taxon>
        <taxon>Solirubrobacterales</taxon>
        <taxon>Baekduiaceae</taxon>
        <taxon>Baekduia</taxon>
    </lineage>
</organism>
<dbReference type="OrthoDB" id="3743969at2"/>
<feature type="region of interest" description="Disordered" evidence="1">
    <location>
        <begin position="245"/>
        <end position="265"/>
    </location>
</feature>
<evidence type="ECO:0000313" key="4">
    <source>
        <dbReference type="Proteomes" id="UP000321805"/>
    </source>
</evidence>
<proteinExistence type="predicted"/>
<evidence type="ECO:0000256" key="1">
    <source>
        <dbReference type="SAM" id="MobiDB-lite"/>
    </source>
</evidence>
<keyword evidence="2" id="KW-1133">Transmembrane helix</keyword>
<keyword evidence="4" id="KW-1185">Reference proteome</keyword>
<sequence length="384" mass="39477">MDGSNASGATPEGVRAGDRAALQAVVDRRGPAVIAFCTQVCGPHDATRAAAEAFARFRAAVRDAPDLRNVDPEVLLRGATRHAAASMARLPVGPPPHGRLLSRGTQTCEHLPTMLAARANGALGEADLERMARHLDRCERCNALAEIFHRAELNYQDPPFDQLGTDTAGVLLEALEAVPMEAIGVGPAPDPDAPAVPVLDGAFGHLPDLEDEIPVQPPAAEAVVEVEQVAEPAEELDPDALVAEPLPEASPEPEDAAAAEGDSAEFETVYGETAEWDRLADAPDAGHDAPLVGAAAAGPLLEGGRQRSRGRVRAMFLVLPALLVTAAVVTALFISGVLGGNDATPPRAQHRAPVVQAPVTTPLPVTVAAGSSSAAGAAASTTSP</sequence>
<protein>
    <recommendedName>
        <fullName evidence="5">Zf-HC2 domain-containing protein</fullName>
    </recommendedName>
</protein>
<dbReference type="AlphaFoldDB" id="A0A5B8U7V0"/>
<feature type="compositionally biased region" description="Acidic residues" evidence="1">
    <location>
        <begin position="251"/>
        <end position="265"/>
    </location>
</feature>
<keyword evidence="2" id="KW-0472">Membrane</keyword>
<gene>
    <name evidence="3" type="ORF">FSW04_17455</name>
</gene>
<dbReference type="EMBL" id="CP042430">
    <property type="protein sequence ID" value="QEC49186.1"/>
    <property type="molecule type" value="Genomic_DNA"/>
</dbReference>
<name>A0A5B8U7V0_9ACTN</name>